<dbReference type="OrthoDB" id="6514903at2759"/>
<evidence type="ECO:0000313" key="3">
    <source>
        <dbReference type="Proteomes" id="UP000054359"/>
    </source>
</evidence>
<feature type="non-terminal residue" evidence="2">
    <location>
        <position position="69"/>
    </location>
</feature>
<dbReference type="OMA" id="AFKINDV"/>
<dbReference type="EMBL" id="KK118374">
    <property type="protein sequence ID" value="KFM72825.1"/>
    <property type="molecule type" value="Genomic_DNA"/>
</dbReference>
<evidence type="ECO:0000259" key="1">
    <source>
        <dbReference type="Pfam" id="PF18701"/>
    </source>
</evidence>
<reference evidence="2 3" key="1">
    <citation type="submission" date="2013-11" db="EMBL/GenBank/DDBJ databases">
        <title>Genome sequencing of Stegodyphus mimosarum.</title>
        <authorList>
            <person name="Bechsgaard J."/>
        </authorList>
    </citation>
    <scope>NUCLEOTIDE SEQUENCE [LARGE SCALE GENOMIC DNA]</scope>
</reference>
<name>A0A087U636_STEMI</name>
<accession>A0A087U636</accession>
<dbReference type="AlphaFoldDB" id="A0A087U636"/>
<protein>
    <recommendedName>
        <fullName evidence="1">DUF5641 domain-containing protein</fullName>
    </recommendedName>
</protein>
<dbReference type="Proteomes" id="UP000054359">
    <property type="component" value="Unassembled WGS sequence"/>
</dbReference>
<feature type="domain" description="DUF5641" evidence="1">
    <location>
        <begin position="13"/>
        <end position="65"/>
    </location>
</feature>
<organism evidence="2 3">
    <name type="scientific">Stegodyphus mimosarum</name>
    <name type="common">African social velvet spider</name>
    <dbReference type="NCBI Taxonomy" id="407821"/>
    <lineage>
        <taxon>Eukaryota</taxon>
        <taxon>Metazoa</taxon>
        <taxon>Ecdysozoa</taxon>
        <taxon>Arthropoda</taxon>
        <taxon>Chelicerata</taxon>
        <taxon>Arachnida</taxon>
        <taxon>Araneae</taxon>
        <taxon>Araneomorphae</taxon>
        <taxon>Entelegynae</taxon>
        <taxon>Eresoidea</taxon>
        <taxon>Eresidae</taxon>
        <taxon>Stegodyphus</taxon>
    </lineage>
</organism>
<keyword evidence="3" id="KW-1185">Reference proteome</keyword>
<dbReference type="STRING" id="407821.A0A087U636"/>
<proteinExistence type="predicted"/>
<dbReference type="InterPro" id="IPR040676">
    <property type="entry name" value="DUF5641"/>
</dbReference>
<sequence>MFSKTPKNSPAFKINDVVREDNVKRCNWKLGRIKELFPGRDGRIRSCEIQLDKGVVKRPIERLYNLEVQ</sequence>
<gene>
    <name evidence="2" type="ORF">X975_19778</name>
</gene>
<dbReference type="Pfam" id="PF18701">
    <property type="entry name" value="DUF5641"/>
    <property type="match status" value="1"/>
</dbReference>
<evidence type="ECO:0000313" key="2">
    <source>
        <dbReference type="EMBL" id="KFM72825.1"/>
    </source>
</evidence>